<gene>
    <name evidence="1" type="ORF">NDU88_009229</name>
</gene>
<name>A0AAV7QQY6_PLEWA</name>
<reference evidence="1" key="1">
    <citation type="journal article" date="2022" name="bioRxiv">
        <title>Sequencing and chromosome-scale assembly of the giantPleurodeles waltlgenome.</title>
        <authorList>
            <person name="Brown T."/>
            <person name="Elewa A."/>
            <person name="Iarovenko S."/>
            <person name="Subramanian E."/>
            <person name="Araus A.J."/>
            <person name="Petzold A."/>
            <person name="Susuki M."/>
            <person name="Suzuki K.-i.T."/>
            <person name="Hayashi T."/>
            <person name="Toyoda A."/>
            <person name="Oliveira C."/>
            <person name="Osipova E."/>
            <person name="Leigh N.D."/>
            <person name="Simon A."/>
            <person name="Yun M.H."/>
        </authorList>
    </citation>
    <scope>NUCLEOTIDE SEQUENCE</scope>
    <source>
        <strain evidence="1">20211129_DDA</strain>
        <tissue evidence="1">Liver</tissue>
    </source>
</reference>
<accession>A0AAV7QQY6</accession>
<evidence type="ECO:0000313" key="2">
    <source>
        <dbReference type="Proteomes" id="UP001066276"/>
    </source>
</evidence>
<comment type="caution">
    <text evidence="1">The sequence shown here is derived from an EMBL/GenBank/DDBJ whole genome shotgun (WGS) entry which is preliminary data.</text>
</comment>
<sequence>MQGDAARCVLGFLPLSGADFDIHLSSETSPWPDTALGGSRARVAAFERDGGATLRKPVTLVDRAIALCNLRGPDYNPGYEPARAGSTWTVCQMDEKKGFYRSVSERVYLLPLLPEVRLEPARGRVPEKQTRRTSESFI</sequence>
<dbReference type="Proteomes" id="UP001066276">
    <property type="component" value="Chromosome 6"/>
</dbReference>
<protein>
    <submittedName>
        <fullName evidence="1">Uncharacterized protein</fullName>
    </submittedName>
</protein>
<keyword evidence="2" id="KW-1185">Reference proteome</keyword>
<organism evidence="1 2">
    <name type="scientific">Pleurodeles waltl</name>
    <name type="common">Iberian ribbed newt</name>
    <dbReference type="NCBI Taxonomy" id="8319"/>
    <lineage>
        <taxon>Eukaryota</taxon>
        <taxon>Metazoa</taxon>
        <taxon>Chordata</taxon>
        <taxon>Craniata</taxon>
        <taxon>Vertebrata</taxon>
        <taxon>Euteleostomi</taxon>
        <taxon>Amphibia</taxon>
        <taxon>Batrachia</taxon>
        <taxon>Caudata</taxon>
        <taxon>Salamandroidea</taxon>
        <taxon>Salamandridae</taxon>
        <taxon>Pleurodelinae</taxon>
        <taxon>Pleurodeles</taxon>
    </lineage>
</organism>
<evidence type="ECO:0000313" key="1">
    <source>
        <dbReference type="EMBL" id="KAJ1142917.1"/>
    </source>
</evidence>
<dbReference type="EMBL" id="JANPWB010000010">
    <property type="protein sequence ID" value="KAJ1142917.1"/>
    <property type="molecule type" value="Genomic_DNA"/>
</dbReference>
<dbReference type="AlphaFoldDB" id="A0AAV7QQY6"/>
<proteinExistence type="predicted"/>